<keyword evidence="2" id="KW-0560">Oxidoreductase</keyword>
<name>A0A2W7J5L7_9PROT</name>
<dbReference type="InterPro" id="IPR051545">
    <property type="entry name" value="NAD(P)H_dehydrogenase_qn"/>
</dbReference>
<dbReference type="Pfam" id="PF02525">
    <property type="entry name" value="Flavodoxin_2"/>
    <property type="match status" value="1"/>
</dbReference>
<comment type="caution">
    <text evidence="4">The sequence shown here is derived from an EMBL/GenBank/DDBJ whole genome shotgun (WGS) entry which is preliminary data.</text>
</comment>
<reference evidence="4 5" key="1">
    <citation type="submission" date="2018-06" db="EMBL/GenBank/DDBJ databases">
        <title>Genomic Encyclopedia of Archaeal and Bacterial Type Strains, Phase II (KMG-II): from individual species to whole genera.</title>
        <authorList>
            <person name="Goeker M."/>
        </authorList>
    </citation>
    <scope>NUCLEOTIDE SEQUENCE [LARGE SCALE GENOMIC DNA]</scope>
    <source>
        <strain evidence="4 5">DSM 24525</strain>
    </source>
</reference>
<dbReference type="AlphaFoldDB" id="A0A2W7J5L7"/>
<keyword evidence="5" id="KW-1185">Reference proteome</keyword>
<gene>
    <name evidence="4" type="ORF">C8P66_10778</name>
</gene>
<dbReference type="PANTHER" id="PTHR10204:SF34">
    <property type="entry name" value="NAD(P)H DEHYDROGENASE [QUINONE] 1 ISOFORM 1"/>
    <property type="match status" value="1"/>
</dbReference>
<dbReference type="InterPro" id="IPR003680">
    <property type="entry name" value="Flavodoxin_fold"/>
</dbReference>
<feature type="domain" description="Flavodoxin-like fold" evidence="3">
    <location>
        <begin position="3"/>
        <end position="185"/>
    </location>
</feature>
<evidence type="ECO:0000256" key="1">
    <source>
        <dbReference type="ARBA" id="ARBA00006252"/>
    </source>
</evidence>
<evidence type="ECO:0000313" key="5">
    <source>
        <dbReference type="Proteomes" id="UP000249688"/>
    </source>
</evidence>
<dbReference type="Proteomes" id="UP000249688">
    <property type="component" value="Unassembled WGS sequence"/>
</dbReference>
<dbReference type="PANTHER" id="PTHR10204">
    <property type="entry name" value="NAD P H OXIDOREDUCTASE-RELATED"/>
    <property type="match status" value="1"/>
</dbReference>
<dbReference type="GO" id="GO:0005829">
    <property type="term" value="C:cytosol"/>
    <property type="evidence" value="ECO:0007669"/>
    <property type="project" value="TreeGrafter"/>
</dbReference>
<comment type="similarity">
    <text evidence="1">Belongs to the NAD(P)H dehydrogenase (quinone) family.</text>
</comment>
<organism evidence="4 5">
    <name type="scientific">Humitalea rosea</name>
    <dbReference type="NCBI Taxonomy" id="990373"/>
    <lineage>
        <taxon>Bacteria</taxon>
        <taxon>Pseudomonadati</taxon>
        <taxon>Pseudomonadota</taxon>
        <taxon>Alphaproteobacteria</taxon>
        <taxon>Acetobacterales</taxon>
        <taxon>Roseomonadaceae</taxon>
        <taxon>Humitalea</taxon>
    </lineage>
</organism>
<dbReference type="EMBL" id="QKYU01000007">
    <property type="protein sequence ID" value="PZW47040.1"/>
    <property type="molecule type" value="Genomic_DNA"/>
</dbReference>
<accession>A0A2W7J5L7</accession>
<dbReference type="OrthoDB" id="9798454at2"/>
<sequence>MRRILIIQGHPDPVPGRLCCALAEAYAAGAIEAGHQVARLTVAELDLPLLRSPEEFQTTSPSPTVLAVQAALRDAEHWVLIYPLWLGGMPALLKGVLEQALRPGFAFKPDAGLSGGLLGGRSARVVVTMGMPAFVFRWWFGAASLKALRRNIFSFIGIRAVRETVIGGAGEVKPATAARHLAAMRALGAAAR</sequence>
<evidence type="ECO:0000256" key="2">
    <source>
        <dbReference type="ARBA" id="ARBA00023002"/>
    </source>
</evidence>
<dbReference type="InterPro" id="IPR029039">
    <property type="entry name" value="Flavoprotein-like_sf"/>
</dbReference>
<proteinExistence type="inferred from homology"/>
<dbReference type="Gene3D" id="3.40.50.360">
    <property type="match status" value="1"/>
</dbReference>
<dbReference type="GO" id="GO:0003955">
    <property type="term" value="F:NAD(P)H dehydrogenase (quinone) activity"/>
    <property type="evidence" value="ECO:0007669"/>
    <property type="project" value="TreeGrafter"/>
</dbReference>
<evidence type="ECO:0000313" key="4">
    <source>
        <dbReference type="EMBL" id="PZW47040.1"/>
    </source>
</evidence>
<dbReference type="SUPFAM" id="SSF52218">
    <property type="entry name" value="Flavoproteins"/>
    <property type="match status" value="1"/>
</dbReference>
<evidence type="ECO:0000259" key="3">
    <source>
        <dbReference type="Pfam" id="PF02525"/>
    </source>
</evidence>
<protein>
    <submittedName>
        <fullName evidence="4">Putative NADPH-quinone reductase</fullName>
    </submittedName>
</protein>
<dbReference type="RefSeq" id="WP_111397739.1">
    <property type="nucleotide sequence ID" value="NZ_QKYU01000007.1"/>
</dbReference>